<dbReference type="AlphaFoldDB" id="A0A8B6CRZ8"/>
<feature type="region of interest" description="Disordered" evidence="1">
    <location>
        <begin position="200"/>
        <end position="399"/>
    </location>
</feature>
<reference evidence="2" key="1">
    <citation type="submission" date="2018-11" db="EMBL/GenBank/DDBJ databases">
        <authorList>
            <person name="Alioto T."/>
            <person name="Alioto T."/>
        </authorList>
    </citation>
    <scope>NUCLEOTIDE SEQUENCE</scope>
</reference>
<keyword evidence="3" id="KW-1185">Reference proteome</keyword>
<sequence>MKFCLPYNDIDFKLIKKEAEVILVTSGQTEFPCTFPCDWINKTFALYRNRSNSIESVTSMTFNDDGTTGTIFSTVKMQCFQISEQFLVIRNTRSTDVSEDVFWFFCIPVFYTPGQSHFTMHIKDGERPVFNQTVALSETQLCQICGTGTFTSFGTVLALAPAPNVIHPAPCEAPSNCQSDSGIVCPQGGNIPKECFDDTTTTDKTTTSSQAQPTTVTTDTPTTSSQTQPTTTTSDTPTTSSQTQPTTTTSDIPATSSQTQPTTTTPDTPTTSSQTQPTTTTSDTPTTSSQTQPTTTTSEFPTTSSQTQPTTTTSDTPTTSSQTQPTTTTSDTPTTSSQTQPAMTTSESPTTSSQPTTTTSDTTTTSLQTQPITTTSDTPTTTRAKKPCGRRGRVRRHGH</sequence>
<evidence type="ECO:0000313" key="2">
    <source>
        <dbReference type="EMBL" id="VDI09225.1"/>
    </source>
</evidence>
<dbReference type="EMBL" id="UYJE01002276">
    <property type="protein sequence ID" value="VDI09225.1"/>
    <property type="molecule type" value="Genomic_DNA"/>
</dbReference>
<evidence type="ECO:0000256" key="1">
    <source>
        <dbReference type="SAM" id="MobiDB-lite"/>
    </source>
</evidence>
<feature type="compositionally biased region" description="Basic residues" evidence="1">
    <location>
        <begin position="383"/>
        <end position="399"/>
    </location>
</feature>
<feature type="compositionally biased region" description="Low complexity" evidence="1">
    <location>
        <begin position="200"/>
        <end position="382"/>
    </location>
</feature>
<dbReference type="Proteomes" id="UP000596742">
    <property type="component" value="Unassembled WGS sequence"/>
</dbReference>
<evidence type="ECO:0000313" key="3">
    <source>
        <dbReference type="Proteomes" id="UP000596742"/>
    </source>
</evidence>
<dbReference type="OrthoDB" id="6199088at2759"/>
<proteinExistence type="predicted"/>
<name>A0A8B6CRZ8_MYTGA</name>
<organism evidence="2 3">
    <name type="scientific">Mytilus galloprovincialis</name>
    <name type="common">Mediterranean mussel</name>
    <dbReference type="NCBI Taxonomy" id="29158"/>
    <lineage>
        <taxon>Eukaryota</taxon>
        <taxon>Metazoa</taxon>
        <taxon>Spiralia</taxon>
        <taxon>Lophotrochozoa</taxon>
        <taxon>Mollusca</taxon>
        <taxon>Bivalvia</taxon>
        <taxon>Autobranchia</taxon>
        <taxon>Pteriomorphia</taxon>
        <taxon>Mytilida</taxon>
        <taxon>Mytiloidea</taxon>
        <taxon>Mytilidae</taxon>
        <taxon>Mytilinae</taxon>
        <taxon>Mytilus</taxon>
    </lineage>
</organism>
<gene>
    <name evidence="2" type="ORF">MGAL_10B055413</name>
</gene>
<comment type="caution">
    <text evidence="2">The sequence shown here is derived from an EMBL/GenBank/DDBJ whole genome shotgun (WGS) entry which is preliminary data.</text>
</comment>
<protein>
    <submittedName>
        <fullName evidence="2">Uncharacterized protein</fullName>
    </submittedName>
</protein>
<accession>A0A8B6CRZ8</accession>